<dbReference type="InterPro" id="IPR029068">
    <property type="entry name" value="Glyas_Bleomycin-R_OHBP_Dase"/>
</dbReference>
<evidence type="ECO:0000313" key="4">
    <source>
        <dbReference type="EMBL" id="PNZ49424.1"/>
    </source>
</evidence>
<evidence type="ECO:0000313" key="3">
    <source>
        <dbReference type="EMBL" id="MBE2128871.1"/>
    </source>
</evidence>
<dbReference type="Proteomes" id="UP000044616">
    <property type="component" value="Unassembled WGS sequence"/>
</dbReference>
<accession>A0A077USG7</accession>
<reference evidence="2 5" key="1">
    <citation type="submission" date="2014-05" db="EMBL/GenBank/DDBJ databases">
        <authorList>
            <person name="Aslett A.Martin."/>
            <person name="De Silva Nishadi"/>
        </authorList>
    </citation>
    <scope>NUCLEOTIDE SEQUENCE [LARGE SCALE GENOMIC DNA]</scope>
</reference>
<dbReference type="PANTHER" id="PTHR36503:SF2">
    <property type="entry name" value="BLR2408 PROTEIN"/>
    <property type="match status" value="1"/>
</dbReference>
<dbReference type="GeneID" id="98346891"/>
<evidence type="ECO:0000259" key="1">
    <source>
        <dbReference type="PROSITE" id="PS51819"/>
    </source>
</evidence>
<dbReference type="Proteomes" id="UP000236395">
    <property type="component" value="Unassembled WGS sequence"/>
</dbReference>
<evidence type="ECO:0000313" key="6">
    <source>
        <dbReference type="Proteomes" id="UP000236395"/>
    </source>
</evidence>
<reference evidence="4 6" key="2">
    <citation type="submission" date="2017-08" db="EMBL/GenBank/DDBJ databases">
        <title>Draft genome sequences of 64 type strains of genus Staph aureus.</title>
        <authorList>
            <person name="Cole K."/>
            <person name="Golubchik T."/>
            <person name="Russell J."/>
            <person name="Foster D."/>
            <person name="Llewelyn M."/>
            <person name="Wilson D."/>
            <person name="Crook D."/>
            <person name="Paul J."/>
        </authorList>
    </citation>
    <scope>NUCLEOTIDE SEQUENCE [LARGE SCALE GENOMIC DNA]</scope>
    <source>
        <strain evidence="4 6">DSM 28300</strain>
    </source>
</reference>
<accession>A0A2K4AI51</accession>
<organism evidence="4 6">
    <name type="scientific">Staphylococcus schweitzeri</name>
    <dbReference type="NCBI Taxonomy" id="1654388"/>
    <lineage>
        <taxon>Bacteria</taxon>
        <taxon>Bacillati</taxon>
        <taxon>Bacillota</taxon>
        <taxon>Bacilli</taxon>
        <taxon>Bacillales</taxon>
        <taxon>Staphylococcaceae</taxon>
        <taxon>Staphylococcus</taxon>
    </lineage>
</organism>
<dbReference type="EMBL" id="CCEH01000011">
    <property type="protein sequence ID" value="CDR28344.1"/>
    <property type="molecule type" value="Genomic_DNA"/>
</dbReference>
<dbReference type="EMBL" id="PPQS01000035">
    <property type="protein sequence ID" value="PNZ49424.1"/>
    <property type="molecule type" value="Genomic_DNA"/>
</dbReference>
<keyword evidence="7" id="KW-1185">Reference proteome</keyword>
<dbReference type="Gene3D" id="3.10.180.10">
    <property type="entry name" value="2,3-Dihydroxybiphenyl 1,2-Dioxygenase, domain 1"/>
    <property type="match status" value="1"/>
</dbReference>
<dbReference type="InterPro" id="IPR037523">
    <property type="entry name" value="VOC_core"/>
</dbReference>
<evidence type="ECO:0000313" key="5">
    <source>
        <dbReference type="Proteomes" id="UP000044616"/>
    </source>
</evidence>
<dbReference type="RefSeq" id="WP_047530834.1">
    <property type="nucleotide sequence ID" value="NZ_CBCSFW010000009.1"/>
</dbReference>
<name>A0A2K4AI51_9STAP</name>
<reference evidence="3 7" key="3">
    <citation type="submission" date="2020-10" db="EMBL/GenBank/DDBJ databases">
        <title>Phenotypic and genomic profiling of Staphylococcus argenteus in Canada and the United States and recommendations for clinical result reporting.</title>
        <authorList>
            <person name="Eshaghi A."/>
            <person name="Bommersbach C."/>
            <person name="Zitterman S."/>
            <person name="Burnham C.-A.D."/>
            <person name="Patel R."/>
            <person name="Schuetz A.N."/>
            <person name="Patel S.N."/>
            <person name="Kus J.V."/>
        </authorList>
    </citation>
    <scope>NUCLEOTIDE SEQUENCE [LARGE SCALE GENOMIC DNA]</scope>
    <source>
        <strain evidence="3 7">DSM 28300</strain>
    </source>
</reference>
<feature type="domain" description="VOC" evidence="1">
    <location>
        <begin position="3"/>
        <end position="125"/>
    </location>
</feature>
<evidence type="ECO:0000313" key="7">
    <source>
        <dbReference type="Proteomes" id="UP000596960"/>
    </source>
</evidence>
<proteinExistence type="predicted"/>
<dbReference type="SUPFAM" id="SSF54593">
    <property type="entry name" value="Glyoxalase/Bleomycin resistance protein/Dihydroxybiphenyl dioxygenase"/>
    <property type="match status" value="1"/>
</dbReference>
<dbReference type="Pfam" id="PF22677">
    <property type="entry name" value="Ble-like_N"/>
    <property type="match status" value="1"/>
</dbReference>
<dbReference type="PROSITE" id="PS51819">
    <property type="entry name" value="VOC"/>
    <property type="match status" value="1"/>
</dbReference>
<dbReference type="Proteomes" id="UP000596960">
    <property type="component" value="Unassembled WGS sequence"/>
</dbReference>
<dbReference type="EMBL" id="JADAMT010000009">
    <property type="protein sequence ID" value="MBE2128871.1"/>
    <property type="molecule type" value="Genomic_DNA"/>
</dbReference>
<dbReference type="PANTHER" id="PTHR36503">
    <property type="entry name" value="BLR2520 PROTEIN"/>
    <property type="match status" value="1"/>
</dbReference>
<dbReference type="AlphaFoldDB" id="A0A2K4AI51"/>
<protein>
    <submittedName>
        <fullName evidence="2 4">Glyoxalase</fullName>
    </submittedName>
    <submittedName>
        <fullName evidence="3">VOC family protein</fullName>
    </submittedName>
</protein>
<dbReference type="InterPro" id="IPR053863">
    <property type="entry name" value="Glyoxy/Ble-like_N"/>
</dbReference>
<evidence type="ECO:0000313" key="2">
    <source>
        <dbReference type="EMBL" id="CDR28344.1"/>
    </source>
</evidence>
<sequence length="125" mass="14276">MIQSMWFNLHVQDLEKSEQFYRSLGFEINKNPQMLDKMVGIQIGQTTVILIENNHFEKVSQQSVDVKPNEVMISLGVQTNEEVDRLVNKVKEAGGTVIQEPTVSQGFYGAMFKDLDGHHFNFLVC</sequence>
<gene>
    <name evidence="4" type="ORF">CD116_07495</name>
    <name evidence="2" type="ORF">ERS140147_01476</name>
    <name evidence="3" type="ORF">ILQ21_07420</name>
</gene>